<feature type="transmembrane region" description="Helical" evidence="1">
    <location>
        <begin position="16"/>
        <end position="38"/>
    </location>
</feature>
<keyword evidence="1" id="KW-1133">Transmembrane helix</keyword>
<keyword evidence="1" id="KW-0812">Transmembrane</keyword>
<evidence type="ECO:0000313" key="3">
    <source>
        <dbReference type="Proteomes" id="UP000053911"/>
    </source>
</evidence>
<dbReference type="Proteomes" id="UP000053911">
    <property type="component" value="Unassembled WGS sequence"/>
</dbReference>
<evidence type="ECO:0000313" key="2">
    <source>
        <dbReference type="EMBL" id="KUK18363.1"/>
    </source>
</evidence>
<organism evidence="2 3">
    <name type="scientific">Thermococcus sibiricus</name>
    <dbReference type="NCBI Taxonomy" id="172049"/>
    <lineage>
        <taxon>Archaea</taxon>
        <taxon>Methanobacteriati</taxon>
        <taxon>Methanobacteriota</taxon>
        <taxon>Thermococci</taxon>
        <taxon>Thermococcales</taxon>
        <taxon>Thermococcaceae</taxon>
        <taxon>Thermococcus</taxon>
    </lineage>
</organism>
<gene>
    <name evidence="2" type="ORF">XD54_0277</name>
</gene>
<evidence type="ECO:0000256" key="1">
    <source>
        <dbReference type="SAM" id="Phobius"/>
    </source>
</evidence>
<accession>A0A101EMZ3</accession>
<dbReference type="AlphaFoldDB" id="A0A101EMZ3"/>
<dbReference type="PATRIC" id="fig|172049.5.peg.836"/>
<protein>
    <submittedName>
        <fullName evidence="2">Uncharacterized protein</fullName>
    </submittedName>
</protein>
<name>A0A101EMZ3_9EURY</name>
<reference evidence="3" key="1">
    <citation type="journal article" date="2015" name="MBio">
        <title>Genome-Resolved Metagenomic Analysis Reveals Roles for Candidate Phyla and Other Microbial Community Members in Biogeochemical Transformations in Oil Reservoirs.</title>
        <authorList>
            <person name="Hu P."/>
            <person name="Tom L."/>
            <person name="Singh A."/>
            <person name="Thomas B.C."/>
            <person name="Baker B.J."/>
            <person name="Piceno Y.M."/>
            <person name="Andersen G.L."/>
            <person name="Banfield J.F."/>
        </authorList>
    </citation>
    <scope>NUCLEOTIDE SEQUENCE [LARGE SCALE GENOMIC DNA]</scope>
</reference>
<comment type="caution">
    <text evidence="2">The sequence shown here is derived from an EMBL/GenBank/DDBJ whole genome shotgun (WGS) entry which is preliminary data.</text>
</comment>
<dbReference type="EMBL" id="LGFD01000004">
    <property type="protein sequence ID" value="KUK18363.1"/>
    <property type="molecule type" value="Genomic_DNA"/>
</dbReference>
<sequence>MNEQEKKMLTYILDKLVEFIVITLGVAVGFIIASGFVARQIAHALGG</sequence>
<dbReference type="RefSeq" id="WP_283217225.1">
    <property type="nucleotide sequence ID" value="NZ_LGFD01000004.1"/>
</dbReference>
<proteinExistence type="predicted"/>
<keyword evidence="1" id="KW-0472">Membrane</keyword>